<keyword evidence="3" id="KW-0862">Zinc</keyword>
<name>A0A6P8VRB0_GYMAC</name>
<evidence type="ECO:0000256" key="5">
    <source>
        <dbReference type="PROSITE-ProRule" id="PRU00309"/>
    </source>
</evidence>
<dbReference type="OrthoDB" id="411173at2759"/>
<evidence type="ECO:0000256" key="1">
    <source>
        <dbReference type="ARBA" id="ARBA00022723"/>
    </source>
</evidence>
<dbReference type="PANTHER" id="PTHR47696:SF1">
    <property type="entry name" value="THAP DOMAIN-CONTAINING PROTEIN 2"/>
    <property type="match status" value="1"/>
</dbReference>
<dbReference type="Gene3D" id="6.20.210.20">
    <property type="entry name" value="THAP domain"/>
    <property type="match status" value="1"/>
</dbReference>
<evidence type="ECO:0000313" key="8">
    <source>
        <dbReference type="RefSeq" id="XP_034093391.1"/>
    </source>
</evidence>
<dbReference type="KEGG" id="gacu:117560578"/>
<keyword evidence="4 5" id="KW-0238">DNA-binding</keyword>
<dbReference type="SMART" id="SM00692">
    <property type="entry name" value="DM3"/>
    <property type="match status" value="1"/>
</dbReference>
<keyword evidence="7" id="KW-1185">Reference proteome</keyword>
<feature type="domain" description="THAP-type" evidence="6">
    <location>
        <begin position="1"/>
        <end position="83"/>
    </location>
</feature>
<dbReference type="GO" id="GO:0008168">
    <property type="term" value="F:methyltransferase activity"/>
    <property type="evidence" value="ECO:0007669"/>
    <property type="project" value="InterPro"/>
</dbReference>
<evidence type="ECO:0000313" key="7">
    <source>
        <dbReference type="Proteomes" id="UP000515161"/>
    </source>
</evidence>
<dbReference type="SMART" id="SM00980">
    <property type="entry name" value="THAP"/>
    <property type="match status" value="1"/>
</dbReference>
<sequence length="318" mass="36521">MLDFCAAYGCSNRRSLQTRTRGITFHVFPKTGERRRQWELALRRDGFVSSGRTLLCSEYFRSEDFDRTGQTVRLKDGVVPTVFNFPAHLQRPEATRSTTTSRRAEDEPQPNVVSILNVAKTREMVIDFRRVRTSLLPLCILGEDVAVVEDYKYLGVHLDNGLNWRINTDAVHKKGMSRLYFLRKLRYFHVCSKMLEIFYRSVVASALFFAPVCWGGSIRAGDTSRINKLIRKAGSVIGIKLDPFEAVVERRTLNRLLSIMDNPTHPLHLQLDSQRSSFSNRLLQLRSAITQQITSGWKITLCSIVSLEYNHVVHFTHI</sequence>
<proteinExistence type="predicted"/>
<dbReference type="GO" id="GO:0003677">
    <property type="term" value="F:DNA binding"/>
    <property type="evidence" value="ECO:0007669"/>
    <property type="project" value="UniProtKB-UniRule"/>
</dbReference>
<dbReference type="InterPro" id="IPR006612">
    <property type="entry name" value="THAP_Znf"/>
</dbReference>
<dbReference type="PROSITE" id="PS50950">
    <property type="entry name" value="ZF_THAP"/>
    <property type="match status" value="1"/>
</dbReference>
<accession>A0A6P8VRB0</accession>
<dbReference type="InParanoid" id="A0A6P8VRB0"/>
<evidence type="ECO:0000256" key="4">
    <source>
        <dbReference type="ARBA" id="ARBA00023125"/>
    </source>
</evidence>
<gene>
    <name evidence="8" type="primary">LOC117560578</name>
</gene>
<dbReference type="AlphaFoldDB" id="A0A6P8VRB0"/>
<dbReference type="GO" id="GO:0008270">
    <property type="term" value="F:zinc ion binding"/>
    <property type="evidence" value="ECO:0007669"/>
    <property type="project" value="UniProtKB-KW"/>
</dbReference>
<reference evidence="8" key="1">
    <citation type="submission" date="2025-08" db="UniProtKB">
        <authorList>
            <consortium name="RefSeq"/>
        </authorList>
    </citation>
    <scope>IDENTIFICATION</scope>
</reference>
<dbReference type="InterPro" id="IPR038441">
    <property type="entry name" value="THAP_Znf_sf"/>
</dbReference>
<dbReference type="InterPro" id="IPR026521">
    <property type="entry name" value="THAP2"/>
</dbReference>
<keyword evidence="1" id="KW-0479">Metal-binding</keyword>
<evidence type="ECO:0000259" key="6">
    <source>
        <dbReference type="PROSITE" id="PS50950"/>
    </source>
</evidence>
<dbReference type="Proteomes" id="UP000515161">
    <property type="component" value="Unplaced"/>
</dbReference>
<evidence type="ECO:0000256" key="3">
    <source>
        <dbReference type="ARBA" id="ARBA00022833"/>
    </source>
</evidence>
<dbReference type="RefSeq" id="XP_034093391.1">
    <property type="nucleotide sequence ID" value="XM_034237500.1"/>
</dbReference>
<dbReference type="PANTHER" id="PTHR47696">
    <property type="entry name" value="THAP DOMAIN-CONTAINING PROTEIN 2"/>
    <property type="match status" value="1"/>
</dbReference>
<protein>
    <submittedName>
        <fullName evidence="8">Uncharacterized protein LOC117560578 isoform X1</fullName>
    </submittedName>
</protein>
<dbReference type="SUPFAM" id="SSF57716">
    <property type="entry name" value="Glucocorticoid receptor-like (DNA-binding domain)"/>
    <property type="match status" value="1"/>
</dbReference>
<dbReference type="InterPro" id="IPR015095">
    <property type="entry name" value="AlkB_hom8_N"/>
</dbReference>
<dbReference type="Pfam" id="PF05485">
    <property type="entry name" value="THAP"/>
    <property type="match status" value="1"/>
</dbReference>
<dbReference type="GeneID" id="117560578"/>
<dbReference type="GO" id="GO:0016706">
    <property type="term" value="F:2-oxoglutarate-dependent dioxygenase activity"/>
    <property type="evidence" value="ECO:0007669"/>
    <property type="project" value="InterPro"/>
</dbReference>
<keyword evidence="2 5" id="KW-0863">Zinc-finger</keyword>
<evidence type="ECO:0000256" key="2">
    <source>
        <dbReference type="ARBA" id="ARBA00022771"/>
    </source>
</evidence>
<dbReference type="Pfam" id="PF09004">
    <property type="entry name" value="ALKBH8_N"/>
    <property type="match status" value="1"/>
</dbReference>
<organism evidence="7 8">
    <name type="scientific">Gymnodraco acuticeps</name>
    <name type="common">Antarctic dragonfish</name>
    <dbReference type="NCBI Taxonomy" id="8218"/>
    <lineage>
        <taxon>Eukaryota</taxon>
        <taxon>Metazoa</taxon>
        <taxon>Chordata</taxon>
        <taxon>Craniata</taxon>
        <taxon>Vertebrata</taxon>
        <taxon>Euteleostomi</taxon>
        <taxon>Actinopterygii</taxon>
        <taxon>Neopterygii</taxon>
        <taxon>Teleostei</taxon>
        <taxon>Neoteleostei</taxon>
        <taxon>Acanthomorphata</taxon>
        <taxon>Eupercaria</taxon>
        <taxon>Perciformes</taxon>
        <taxon>Notothenioidei</taxon>
        <taxon>Bathydraconidae</taxon>
        <taxon>Gymnodraco</taxon>
    </lineage>
</organism>